<keyword evidence="1" id="KW-0436">Ligase</keyword>
<evidence type="ECO:0000256" key="3">
    <source>
        <dbReference type="ARBA" id="ARBA00022840"/>
    </source>
</evidence>
<accession>A0A1H3VLL7</accession>
<name>A0A1H3VLL7_9GAMM</name>
<dbReference type="PROSITE" id="PS50975">
    <property type="entry name" value="ATP_GRASP"/>
    <property type="match status" value="1"/>
</dbReference>
<protein>
    <submittedName>
        <fullName evidence="6">ATP-grasp domain-containing protein</fullName>
    </submittedName>
</protein>
<dbReference type="Pfam" id="PF15632">
    <property type="entry name" value="ATPgrasp_Ter"/>
    <property type="match status" value="1"/>
</dbReference>
<dbReference type="Gene3D" id="3.30.470.20">
    <property type="entry name" value="ATP-grasp fold, B domain"/>
    <property type="match status" value="1"/>
</dbReference>
<proteinExistence type="predicted"/>
<dbReference type="InterPro" id="IPR052032">
    <property type="entry name" value="ATP-dep_AA_Ligase"/>
</dbReference>
<keyword evidence="2 4" id="KW-0547">Nucleotide-binding</keyword>
<dbReference type="GO" id="GO:0005524">
    <property type="term" value="F:ATP binding"/>
    <property type="evidence" value="ECO:0007669"/>
    <property type="project" value="UniProtKB-UniRule"/>
</dbReference>
<dbReference type="InterPro" id="IPR011761">
    <property type="entry name" value="ATP-grasp"/>
</dbReference>
<reference evidence="6 7" key="1">
    <citation type="submission" date="2016-10" db="EMBL/GenBank/DDBJ databases">
        <authorList>
            <person name="de Groot N.N."/>
        </authorList>
    </citation>
    <scope>NUCLEOTIDE SEQUENCE [LARGE SCALE GENOMIC DNA]</scope>
    <source>
        <strain evidence="6 7">ATCC 29281</strain>
    </source>
</reference>
<dbReference type="GO" id="GO:0016874">
    <property type="term" value="F:ligase activity"/>
    <property type="evidence" value="ECO:0007669"/>
    <property type="project" value="UniProtKB-KW"/>
</dbReference>
<gene>
    <name evidence="6" type="ORF">SAMN02982996_00084</name>
</gene>
<evidence type="ECO:0000313" key="7">
    <source>
        <dbReference type="Proteomes" id="UP000187280"/>
    </source>
</evidence>
<dbReference type="STRING" id="71657.SAMN02982996_00084"/>
<dbReference type="GO" id="GO:0046872">
    <property type="term" value="F:metal ion binding"/>
    <property type="evidence" value="ECO:0007669"/>
    <property type="project" value="InterPro"/>
</dbReference>
<keyword evidence="7" id="KW-1185">Reference proteome</keyword>
<evidence type="ECO:0000256" key="2">
    <source>
        <dbReference type="ARBA" id="ARBA00022741"/>
    </source>
</evidence>
<dbReference type="PANTHER" id="PTHR43585">
    <property type="entry name" value="FUMIPYRROLE BIOSYNTHESIS PROTEIN C"/>
    <property type="match status" value="1"/>
</dbReference>
<dbReference type="Proteomes" id="UP000187280">
    <property type="component" value="Unassembled WGS sequence"/>
</dbReference>
<keyword evidence="3 4" id="KW-0067">ATP-binding</keyword>
<evidence type="ECO:0000259" key="5">
    <source>
        <dbReference type="PROSITE" id="PS50975"/>
    </source>
</evidence>
<dbReference type="SUPFAM" id="SSF56059">
    <property type="entry name" value="Glutathione synthetase ATP-binding domain-like"/>
    <property type="match status" value="1"/>
</dbReference>
<dbReference type="InterPro" id="IPR011226">
    <property type="entry name" value="ATP-grasp_fam"/>
</dbReference>
<dbReference type="PANTHER" id="PTHR43585:SF2">
    <property type="entry name" value="ATP-GRASP ENZYME FSQD"/>
    <property type="match status" value="1"/>
</dbReference>
<dbReference type="AlphaFoldDB" id="A0A1H3VLL7"/>
<feature type="domain" description="ATP-grasp" evidence="5">
    <location>
        <begin position="148"/>
        <end position="343"/>
    </location>
</feature>
<evidence type="ECO:0000313" key="6">
    <source>
        <dbReference type="EMBL" id="SDZ75649.1"/>
    </source>
</evidence>
<organism evidence="6 7">
    <name type="scientific">Lonsdalea quercina</name>
    <dbReference type="NCBI Taxonomy" id="71657"/>
    <lineage>
        <taxon>Bacteria</taxon>
        <taxon>Pseudomonadati</taxon>
        <taxon>Pseudomonadota</taxon>
        <taxon>Gammaproteobacteria</taxon>
        <taxon>Enterobacterales</taxon>
        <taxon>Pectobacteriaceae</taxon>
        <taxon>Lonsdalea</taxon>
    </lineage>
</organism>
<dbReference type="EMBL" id="FNQS01000001">
    <property type="protein sequence ID" value="SDZ75649.1"/>
    <property type="molecule type" value="Genomic_DNA"/>
</dbReference>
<evidence type="ECO:0000256" key="1">
    <source>
        <dbReference type="ARBA" id="ARBA00022598"/>
    </source>
</evidence>
<dbReference type="PIRSF" id="PIRSF029120">
    <property type="entry name" value="UCP029120"/>
    <property type="match status" value="1"/>
</dbReference>
<sequence length="391" mass="43373">MIDMCIKRPLDSFLEISPQLILGNIKPMGHTIWFMEGLSSQRDLILGVKDFFKGTNKEINVVASHRNNRNEILSLADIALIEPADDEQRLSFIETTIDNYGVQVIHAGHNSPWFEAHRREIESLGVSLTTGATSTAMLALADDKVQFALTMEAQGLPVVPSTRIESAEALRHQIECNTHTTEDKPLLCVKPVTGIYGMGFWCFDDNATPMSAFIHPNSRKVHPEMYLHALEQQGNFEPLVLMPYLPGPEYSVDMLVEKGHVIAAVARRKEGALQYIEQSGPAYELAKKCARIMQADGLVNVQTRNNDRGEPVLLEINMRPSGGIGYTRHSGVNLPALFALRQLGLIEEPQAKLLAIESFSPAVVRSMTDVIRYNPILDNLSASQGAYSHDD</sequence>
<evidence type="ECO:0000256" key="4">
    <source>
        <dbReference type="PROSITE-ProRule" id="PRU00409"/>
    </source>
</evidence>